<dbReference type="EMBL" id="JABEPQ010000008">
    <property type="protein sequence ID" value="NNM48235.1"/>
    <property type="molecule type" value="Genomic_DNA"/>
</dbReference>
<organism evidence="1 2">
    <name type="scientific">Knoellia koreensis</name>
    <dbReference type="NCBI Taxonomy" id="2730921"/>
    <lineage>
        <taxon>Bacteria</taxon>
        <taxon>Bacillati</taxon>
        <taxon>Actinomycetota</taxon>
        <taxon>Actinomycetes</taxon>
        <taxon>Micrococcales</taxon>
        <taxon>Intrasporangiaceae</taxon>
        <taxon>Knoellia</taxon>
    </lineage>
</organism>
<protein>
    <submittedName>
        <fullName evidence="1">Toxin-antitoxin system</fullName>
    </submittedName>
</protein>
<evidence type="ECO:0000313" key="1">
    <source>
        <dbReference type="EMBL" id="NNM48235.1"/>
    </source>
</evidence>
<name>A0A849HJV3_9MICO</name>
<gene>
    <name evidence="1" type="ORF">HJG52_19800</name>
</gene>
<reference evidence="1 2" key="1">
    <citation type="submission" date="2020-04" db="EMBL/GenBank/DDBJ databases">
        <title>Knoellia sp. isolate from air conditioner.</title>
        <authorList>
            <person name="Chea S."/>
            <person name="Kim D.-U."/>
        </authorList>
    </citation>
    <scope>NUCLEOTIDE SEQUENCE [LARGE SCALE GENOMIC DNA]</scope>
    <source>
        <strain evidence="1 2">DB2414S</strain>
    </source>
</reference>
<proteinExistence type="predicted"/>
<accession>A0A849HJV3</accession>
<comment type="caution">
    <text evidence="1">The sequence shown here is derived from an EMBL/GenBank/DDBJ whole genome shotgun (WGS) entry which is preliminary data.</text>
</comment>
<sequence>MPRASKGDRDIMVTRPARAVGDEVRRRADAMGLSISEYIARTLALDVGLPHLAPQARLDEELPMTG</sequence>
<dbReference type="AlphaFoldDB" id="A0A849HJV3"/>
<dbReference type="Proteomes" id="UP000588586">
    <property type="component" value="Unassembled WGS sequence"/>
</dbReference>
<keyword evidence="2" id="KW-1185">Reference proteome</keyword>
<evidence type="ECO:0000313" key="2">
    <source>
        <dbReference type="Proteomes" id="UP000588586"/>
    </source>
</evidence>